<name>A0A0A1Z803_PROMR</name>
<dbReference type="STRING" id="59925.EU91_1713"/>
<evidence type="ECO:0000256" key="5">
    <source>
        <dbReference type="HAMAP-Rule" id="MF_01326"/>
    </source>
</evidence>
<comment type="caution">
    <text evidence="8">The sequence shown here is derived from an EMBL/GenBank/DDBJ whole genome shotgun (WGS) entry which is preliminary data.</text>
</comment>
<protein>
    <recommendedName>
        <fullName evidence="4 5">Large ribosomal subunit protein uL24</fullName>
    </recommendedName>
</protein>
<dbReference type="Proteomes" id="UP000030598">
    <property type="component" value="Unassembled WGS sequence"/>
</dbReference>
<dbReference type="EMBL" id="JNAH01000008">
    <property type="protein sequence ID" value="KGF85610.1"/>
    <property type="molecule type" value="Genomic_DNA"/>
</dbReference>
<dbReference type="InterPro" id="IPR057264">
    <property type="entry name" value="Ribosomal_uL24_C"/>
</dbReference>
<dbReference type="HAMAP" id="MF_01326_B">
    <property type="entry name" value="Ribosomal_uL24_B"/>
    <property type="match status" value="1"/>
</dbReference>
<feature type="domain" description="KOW" evidence="7">
    <location>
        <begin position="17"/>
        <end position="44"/>
    </location>
</feature>
<dbReference type="GO" id="GO:0019843">
    <property type="term" value="F:rRNA binding"/>
    <property type="evidence" value="ECO:0007669"/>
    <property type="project" value="UniProtKB-UniRule"/>
</dbReference>
<dbReference type="eggNOG" id="COG0198">
    <property type="taxonomic scope" value="Bacteria"/>
</dbReference>
<proteinExistence type="inferred from homology"/>
<dbReference type="GO" id="GO:0006412">
    <property type="term" value="P:translation"/>
    <property type="evidence" value="ECO:0007669"/>
    <property type="project" value="UniProtKB-UniRule"/>
</dbReference>
<dbReference type="NCBIfam" id="TIGR01079">
    <property type="entry name" value="rplX_bact"/>
    <property type="match status" value="1"/>
</dbReference>
<dbReference type="InterPro" id="IPR041988">
    <property type="entry name" value="Ribosomal_uL24_KOW"/>
</dbReference>
<evidence type="ECO:0000256" key="6">
    <source>
        <dbReference type="RuleBase" id="RU003477"/>
    </source>
</evidence>
<dbReference type="CDD" id="cd06089">
    <property type="entry name" value="KOW_RPL26"/>
    <property type="match status" value="1"/>
</dbReference>
<evidence type="ECO:0000256" key="2">
    <source>
        <dbReference type="ARBA" id="ARBA00022980"/>
    </source>
</evidence>
<dbReference type="Pfam" id="PF17136">
    <property type="entry name" value="ribosomal_L24"/>
    <property type="match status" value="1"/>
</dbReference>
<dbReference type="GO" id="GO:1990904">
    <property type="term" value="C:ribonucleoprotein complex"/>
    <property type="evidence" value="ECO:0007669"/>
    <property type="project" value="UniProtKB-KW"/>
</dbReference>
<dbReference type="AlphaFoldDB" id="A0A0A1Z803"/>
<dbReference type="InterPro" id="IPR008991">
    <property type="entry name" value="Translation_prot_SH3-like_sf"/>
</dbReference>
<dbReference type="Gene3D" id="2.30.30.30">
    <property type="match status" value="1"/>
</dbReference>
<dbReference type="SUPFAM" id="SSF50104">
    <property type="entry name" value="Translation proteins SH3-like domain"/>
    <property type="match status" value="1"/>
</dbReference>
<dbReference type="InterPro" id="IPR005824">
    <property type="entry name" value="KOW"/>
</dbReference>
<dbReference type="OrthoDB" id="9807419at2"/>
<evidence type="ECO:0000313" key="8">
    <source>
        <dbReference type="EMBL" id="KGF85610.1"/>
    </source>
</evidence>
<comment type="function">
    <text evidence="5">One of the proteins that surrounds the polypeptide exit tunnel on the outside of the subunit.</text>
</comment>
<gene>
    <name evidence="5" type="primary">rplX</name>
    <name evidence="5" type="synonym">rpl24</name>
    <name evidence="8" type="ORF">EU91_1713</name>
</gene>
<dbReference type="GO" id="GO:0003735">
    <property type="term" value="F:structural constituent of ribosome"/>
    <property type="evidence" value="ECO:0007669"/>
    <property type="project" value="InterPro"/>
</dbReference>
<dbReference type="Pfam" id="PF00467">
    <property type="entry name" value="KOW"/>
    <property type="match status" value="1"/>
</dbReference>
<accession>A0A0A1Z803</accession>
<dbReference type="GO" id="GO:0005840">
    <property type="term" value="C:ribosome"/>
    <property type="evidence" value="ECO:0007669"/>
    <property type="project" value="UniProtKB-KW"/>
</dbReference>
<sequence>MLDSLKQKKNSQRIKMRIKTGDLVKVINGKDKGKTGEVLKTIPLQNRVVVKGINLRTKHVKPTQEGETGRILTEEASLHASNVMFFSKDKNLTSKIEYFIDKEGVKKRRLKKTGEVID</sequence>
<dbReference type="SMART" id="SM00739">
    <property type="entry name" value="KOW"/>
    <property type="match status" value="1"/>
</dbReference>
<dbReference type="RefSeq" id="WP_032525068.1">
    <property type="nucleotide sequence ID" value="NZ_CP138934.1"/>
</dbReference>
<dbReference type="PROSITE" id="PS01108">
    <property type="entry name" value="RIBOSOMAL_L24"/>
    <property type="match status" value="1"/>
</dbReference>
<dbReference type="InterPro" id="IPR003256">
    <property type="entry name" value="Ribosomal_uL24"/>
</dbReference>
<keyword evidence="5" id="KW-0694">RNA-binding</keyword>
<comment type="subunit">
    <text evidence="5">Part of the 50S ribosomal subunit.</text>
</comment>
<evidence type="ECO:0000256" key="4">
    <source>
        <dbReference type="ARBA" id="ARBA00035206"/>
    </source>
</evidence>
<evidence type="ECO:0000259" key="7">
    <source>
        <dbReference type="SMART" id="SM00739"/>
    </source>
</evidence>
<keyword evidence="3 5" id="KW-0687">Ribonucleoprotein</keyword>
<comment type="function">
    <text evidence="5">One of two assembly initiator proteins, it binds directly to the 5'-end of the 23S rRNA, where it nucleates assembly of the 50S subunit.</text>
</comment>
<dbReference type="PANTHER" id="PTHR12903">
    <property type="entry name" value="MITOCHONDRIAL RIBOSOMAL PROTEIN L24"/>
    <property type="match status" value="1"/>
</dbReference>
<evidence type="ECO:0000256" key="1">
    <source>
        <dbReference type="ARBA" id="ARBA00010618"/>
    </source>
</evidence>
<dbReference type="InterPro" id="IPR005825">
    <property type="entry name" value="Ribosomal_uL24_CS"/>
</dbReference>
<keyword evidence="5" id="KW-0699">rRNA-binding</keyword>
<organism evidence="8 9">
    <name type="scientific">Prochlorococcus marinus str. GP2</name>
    <dbReference type="NCBI Taxonomy" id="59925"/>
    <lineage>
        <taxon>Bacteria</taxon>
        <taxon>Bacillati</taxon>
        <taxon>Cyanobacteriota</taxon>
        <taxon>Cyanophyceae</taxon>
        <taxon>Synechococcales</taxon>
        <taxon>Prochlorococcaceae</taxon>
        <taxon>Prochlorococcus</taxon>
    </lineage>
</organism>
<reference evidence="9" key="1">
    <citation type="journal article" date="2014" name="Sci. Data">
        <title>Genomes of diverse isolates of the marine cyanobacterium Prochlorococcus.</title>
        <authorList>
            <person name="Biller S."/>
            <person name="Berube P."/>
            <person name="Thompson J."/>
            <person name="Kelly L."/>
            <person name="Roggensack S."/>
            <person name="Awad L."/>
            <person name="Roache-Johnson K."/>
            <person name="Ding H."/>
            <person name="Giovannoni S.J."/>
            <person name="Moore L.R."/>
            <person name="Chisholm S.W."/>
        </authorList>
    </citation>
    <scope>NUCLEOTIDE SEQUENCE [LARGE SCALE GENOMIC DNA]</scope>
    <source>
        <strain evidence="9">GP2</strain>
    </source>
</reference>
<comment type="similarity">
    <text evidence="1 5 6">Belongs to the universal ribosomal protein uL24 family.</text>
</comment>
<evidence type="ECO:0000256" key="3">
    <source>
        <dbReference type="ARBA" id="ARBA00023274"/>
    </source>
</evidence>
<dbReference type="InterPro" id="IPR014722">
    <property type="entry name" value="Rib_uL2_dom2"/>
</dbReference>
<evidence type="ECO:0000313" key="9">
    <source>
        <dbReference type="Proteomes" id="UP000030598"/>
    </source>
</evidence>
<keyword evidence="2 5" id="KW-0689">Ribosomal protein</keyword>